<accession>K1QFH7</accession>
<sequence>MVTECHGLPYRTFHPCFPNHEMEFVKPTNAFRAGFTPLVQKPRPHTSLPLHHQSFAATPRIRSAVMTMPRSHVSIARFYDWSEDLGECVSVSKFYRDLAVASQRHDKVKARNKGGANLNPGRMFLRDKAGLTKGEREIIEGIYRNRGDVPKEADSVKSYSFKDEWDFVRSHKDAWMIGKQLQKQGIKFDPSLHLKVPEYLFCRLHENKSNSPREYCKFCETNHLHDSDFDNVEECVHRKSKYPSAPPTTPDADGREFEFPENVQIKKKLITRAKLEQEKHGIEQRSRVVKSVDETLINGRSRDRADKKKVFVNVFLPKIPSEATKDCSLIVDSRTNSFVTNYSRSGATPRTSKTKQDSVNPVNATTPPLKTHHVTQSHAEGE</sequence>
<proteinExistence type="predicted"/>
<dbReference type="InParanoid" id="K1QFH7"/>
<reference evidence="2" key="1">
    <citation type="journal article" date="2012" name="Nature">
        <title>The oyster genome reveals stress adaptation and complexity of shell formation.</title>
        <authorList>
            <person name="Zhang G."/>
            <person name="Fang X."/>
            <person name="Guo X."/>
            <person name="Li L."/>
            <person name="Luo R."/>
            <person name="Xu F."/>
            <person name="Yang P."/>
            <person name="Zhang L."/>
            <person name="Wang X."/>
            <person name="Qi H."/>
            <person name="Xiong Z."/>
            <person name="Que H."/>
            <person name="Xie Y."/>
            <person name="Holland P.W."/>
            <person name="Paps J."/>
            <person name="Zhu Y."/>
            <person name="Wu F."/>
            <person name="Chen Y."/>
            <person name="Wang J."/>
            <person name="Peng C."/>
            <person name="Meng J."/>
            <person name="Yang L."/>
            <person name="Liu J."/>
            <person name="Wen B."/>
            <person name="Zhang N."/>
            <person name="Huang Z."/>
            <person name="Zhu Q."/>
            <person name="Feng Y."/>
            <person name="Mount A."/>
            <person name="Hedgecock D."/>
            <person name="Xu Z."/>
            <person name="Liu Y."/>
            <person name="Domazet-Loso T."/>
            <person name="Du Y."/>
            <person name="Sun X."/>
            <person name="Zhang S."/>
            <person name="Liu B."/>
            <person name="Cheng P."/>
            <person name="Jiang X."/>
            <person name="Li J."/>
            <person name="Fan D."/>
            <person name="Wang W."/>
            <person name="Fu W."/>
            <person name="Wang T."/>
            <person name="Wang B."/>
            <person name="Zhang J."/>
            <person name="Peng Z."/>
            <person name="Li Y."/>
            <person name="Li N."/>
            <person name="Wang J."/>
            <person name="Chen M."/>
            <person name="He Y."/>
            <person name="Tan F."/>
            <person name="Song X."/>
            <person name="Zheng Q."/>
            <person name="Huang R."/>
            <person name="Yang H."/>
            <person name="Du X."/>
            <person name="Chen L."/>
            <person name="Yang M."/>
            <person name="Gaffney P.M."/>
            <person name="Wang S."/>
            <person name="Luo L."/>
            <person name="She Z."/>
            <person name="Ming Y."/>
            <person name="Huang W."/>
            <person name="Zhang S."/>
            <person name="Huang B."/>
            <person name="Zhang Y."/>
            <person name="Qu T."/>
            <person name="Ni P."/>
            <person name="Miao G."/>
            <person name="Wang J."/>
            <person name="Wang Q."/>
            <person name="Steinberg C.E."/>
            <person name="Wang H."/>
            <person name="Li N."/>
            <person name="Qian L."/>
            <person name="Zhang G."/>
            <person name="Li Y."/>
            <person name="Yang H."/>
            <person name="Liu X."/>
            <person name="Wang J."/>
            <person name="Yin Y."/>
            <person name="Wang J."/>
        </authorList>
    </citation>
    <scope>NUCLEOTIDE SEQUENCE [LARGE SCALE GENOMIC DNA]</scope>
    <source>
        <strain evidence="2">05x7-T-G4-1.051#20</strain>
    </source>
</reference>
<evidence type="ECO:0000313" key="2">
    <source>
        <dbReference type="EMBL" id="EKC27575.1"/>
    </source>
</evidence>
<gene>
    <name evidence="2" type="ORF">CGI_10017581</name>
</gene>
<feature type="region of interest" description="Disordered" evidence="1">
    <location>
        <begin position="340"/>
        <end position="382"/>
    </location>
</feature>
<dbReference type="KEGG" id="crg:105331452"/>
<name>K1QFH7_MAGGI</name>
<dbReference type="EMBL" id="JH816686">
    <property type="protein sequence ID" value="EKC27575.1"/>
    <property type="molecule type" value="Genomic_DNA"/>
</dbReference>
<organism evidence="2">
    <name type="scientific">Magallana gigas</name>
    <name type="common">Pacific oyster</name>
    <name type="synonym">Crassostrea gigas</name>
    <dbReference type="NCBI Taxonomy" id="29159"/>
    <lineage>
        <taxon>Eukaryota</taxon>
        <taxon>Metazoa</taxon>
        <taxon>Spiralia</taxon>
        <taxon>Lophotrochozoa</taxon>
        <taxon>Mollusca</taxon>
        <taxon>Bivalvia</taxon>
        <taxon>Autobranchia</taxon>
        <taxon>Pteriomorphia</taxon>
        <taxon>Ostreida</taxon>
        <taxon>Ostreoidea</taxon>
        <taxon>Ostreidae</taxon>
        <taxon>Magallana</taxon>
    </lineage>
</organism>
<dbReference type="OrthoDB" id="6109449at2759"/>
<protein>
    <submittedName>
        <fullName evidence="2">Uncharacterized protein</fullName>
    </submittedName>
</protein>
<dbReference type="HOGENOM" id="CLU_724130_0_0_1"/>
<evidence type="ECO:0000256" key="1">
    <source>
        <dbReference type="SAM" id="MobiDB-lite"/>
    </source>
</evidence>
<dbReference type="AlphaFoldDB" id="K1QFH7"/>
<feature type="compositionally biased region" description="Polar residues" evidence="1">
    <location>
        <begin position="340"/>
        <end position="369"/>
    </location>
</feature>